<dbReference type="InterPro" id="IPR004821">
    <property type="entry name" value="Cyt_trans-like"/>
</dbReference>
<keyword evidence="2" id="KW-0662">Pyridine nucleotide biosynthesis</keyword>
<dbReference type="AlphaFoldDB" id="A0A381P9S3"/>
<evidence type="ECO:0000256" key="2">
    <source>
        <dbReference type="ARBA" id="ARBA00022642"/>
    </source>
</evidence>
<dbReference type="UniPathway" id="UPA00253"/>
<dbReference type="NCBIfam" id="NF000839">
    <property type="entry name" value="PRK00071.1-1"/>
    <property type="match status" value="1"/>
</dbReference>
<comment type="pathway">
    <text evidence="1">Cofactor biosynthesis; NAD(+) biosynthesis.</text>
</comment>
<organism evidence="9">
    <name type="scientific">marine metagenome</name>
    <dbReference type="NCBI Taxonomy" id="408172"/>
    <lineage>
        <taxon>unclassified sequences</taxon>
        <taxon>metagenomes</taxon>
        <taxon>ecological metagenomes</taxon>
    </lineage>
</organism>
<evidence type="ECO:0000256" key="4">
    <source>
        <dbReference type="ARBA" id="ARBA00022695"/>
    </source>
</evidence>
<keyword evidence="4" id="KW-0548">Nucleotidyltransferase</keyword>
<dbReference type="GO" id="GO:0070566">
    <property type="term" value="F:adenylyltransferase activity"/>
    <property type="evidence" value="ECO:0007669"/>
    <property type="project" value="UniProtKB-ARBA"/>
</dbReference>
<accession>A0A381P9S3</accession>
<dbReference type="GO" id="GO:0005524">
    <property type="term" value="F:ATP binding"/>
    <property type="evidence" value="ECO:0007669"/>
    <property type="project" value="UniProtKB-KW"/>
</dbReference>
<evidence type="ECO:0000256" key="5">
    <source>
        <dbReference type="ARBA" id="ARBA00022741"/>
    </source>
</evidence>
<proteinExistence type="inferred from homology"/>
<keyword evidence="7" id="KW-0520">NAD</keyword>
<dbReference type="NCBIfam" id="TIGR00482">
    <property type="entry name" value="nicotinate (nicotinamide) nucleotide adenylyltransferase"/>
    <property type="match status" value="1"/>
</dbReference>
<evidence type="ECO:0000256" key="1">
    <source>
        <dbReference type="ARBA" id="ARBA00004790"/>
    </source>
</evidence>
<dbReference type="SUPFAM" id="SSF52374">
    <property type="entry name" value="Nucleotidylyl transferase"/>
    <property type="match status" value="1"/>
</dbReference>
<dbReference type="PANTHER" id="PTHR39321">
    <property type="entry name" value="NICOTINATE-NUCLEOTIDE ADENYLYLTRANSFERASE-RELATED"/>
    <property type="match status" value="1"/>
</dbReference>
<evidence type="ECO:0000259" key="8">
    <source>
        <dbReference type="Pfam" id="PF01467"/>
    </source>
</evidence>
<dbReference type="InterPro" id="IPR005248">
    <property type="entry name" value="NadD/NMNAT"/>
</dbReference>
<evidence type="ECO:0000256" key="7">
    <source>
        <dbReference type="ARBA" id="ARBA00023027"/>
    </source>
</evidence>
<dbReference type="Gene3D" id="3.40.50.620">
    <property type="entry name" value="HUPs"/>
    <property type="match status" value="1"/>
</dbReference>
<dbReference type="NCBIfam" id="TIGR00125">
    <property type="entry name" value="cyt_tran_rel"/>
    <property type="match status" value="1"/>
</dbReference>
<dbReference type="Pfam" id="PF01467">
    <property type="entry name" value="CTP_transf_like"/>
    <property type="match status" value="1"/>
</dbReference>
<evidence type="ECO:0000256" key="6">
    <source>
        <dbReference type="ARBA" id="ARBA00022840"/>
    </source>
</evidence>
<dbReference type="HAMAP" id="MF_00244">
    <property type="entry name" value="NaMN_adenylyltr"/>
    <property type="match status" value="1"/>
</dbReference>
<feature type="domain" description="Cytidyltransferase-like" evidence="8">
    <location>
        <begin position="7"/>
        <end position="182"/>
    </location>
</feature>
<dbReference type="GO" id="GO:0009435">
    <property type="term" value="P:NAD+ biosynthetic process"/>
    <property type="evidence" value="ECO:0007669"/>
    <property type="project" value="UniProtKB-UniPathway"/>
</dbReference>
<dbReference type="NCBIfam" id="NF000840">
    <property type="entry name" value="PRK00071.1-3"/>
    <property type="match status" value="1"/>
</dbReference>
<gene>
    <name evidence="9" type="ORF">METZ01_LOCUS16198</name>
</gene>
<name>A0A381P9S3_9ZZZZ</name>
<sequence length="214" mass="24551">MPRIVGIFGGTFDPVHNGHVLTISELLEKLPFEKILVIPNFQPPHRESSQASYKHRYEMASLAFKDIPKTMVDSREYLREGPSYAIKTVKEVMSEEEGARVVMIVGSDSFVEIHSWYKWEELINLVDFVIMKRPEIPLSKNKKAKHLVSAEWFKKDLFEDSQLNIVEIEVTPFKISSSSIRENIAKGKKIDHLVNTLVGEYIKEHGLYGAESFT</sequence>
<keyword evidence="3" id="KW-0808">Transferase</keyword>
<protein>
    <recommendedName>
        <fullName evidence="8">Cytidyltransferase-like domain-containing protein</fullName>
    </recommendedName>
</protein>
<dbReference type="InterPro" id="IPR014729">
    <property type="entry name" value="Rossmann-like_a/b/a_fold"/>
</dbReference>
<keyword evidence="5" id="KW-0547">Nucleotide-binding</keyword>
<keyword evidence="6" id="KW-0067">ATP-binding</keyword>
<evidence type="ECO:0000313" key="9">
    <source>
        <dbReference type="EMBL" id="SUZ63344.1"/>
    </source>
</evidence>
<dbReference type="EMBL" id="UINC01000914">
    <property type="protein sequence ID" value="SUZ63344.1"/>
    <property type="molecule type" value="Genomic_DNA"/>
</dbReference>
<evidence type="ECO:0000256" key="3">
    <source>
        <dbReference type="ARBA" id="ARBA00022679"/>
    </source>
</evidence>
<dbReference type="PANTHER" id="PTHR39321:SF3">
    <property type="entry name" value="PHOSPHOPANTETHEINE ADENYLYLTRANSFERASE"/>
    <property type="match status" value="1"/>
</dbReference>
<dbReference type="CDD" id="cd02165">
    <property type="entry name" value="NMNAT"/>
    <property type="match status" value="1"/>
</dbReference>
<reference evidence="9" key="1">
    <citation type="submission" date="2018-05" db="EMBL/GenBank/DDBJ databases">
        <authorList>
            <person name="Lanie J.A."/>
            <person name="Ng W.-L."/>
            <person name="Kazmierczak K.M."/>
            <person name="Andrzejewski T.M."/>
            <person name="Davidsen T.M."/>
            <person name="Wayne K.J."/>
            <person name="Tettelin H."/>
            <person name="Glass J.I."/>
            <person name="Rusch D."/>
            <person name="Podicherti R."/>
            <person name="Tsui H.-C.T."/>
            <person name="Winkler M.E."/>
        </authorList>
    </citation>
    <scope>NUCLEOTIDE SEQUENCE</scope>
</reference>